<evidence type="ECO:0000313" key="2">
    <source>
        <dbReference type="EMBL" id="MBB3158584.1"/>
    </source>
</evidence>
<name>A0A7W5CKH7_9MICO</name>
<keyword evidence="1" id="KW-0732">Signal</keyword>
<dbReference type="InterPro" id="IPR006311">
    <property type="entry name" value="TAT_signal"/>
</dbReference>
<sequence>MTYLAGDTPQPTRRHLVSAAAWAVPAIAVVAATPAHASSGGSVLVAKIRPGSDFTAQNLHQYDGATNTNRGPIAVYVRARYDQNIVWWPQSDPAVAVIPYAVAVEGPLGPSSMTGVLSIAIGGYAQDVRTYPTDGVHPVPTGTYRFTLVLFGSDGSATATTSVEIS</sequence>
<evidence type="ECO:0000256" key="1">
    <source>
        <dbReference type="SAM" id="SignalP"/>
    </source>
</evidence>
<evidence type="ECO:0000313" key="3">
    <source>
        <dbReference type="Proteomes" id="UP000543579"/>
    </source>
</evidence>
<organism evidence="2 3">
    <name type="scientific">Microbacterium proteolyticum</name>
    <dbReference type="NCBI Taxonomy" id="1572644"/>
    <lineage>
        <taxon>Bacteria</taxon>
        <taxon>Bacillati</taxon>
        <taxon>Actinomycetota</taxon>
        <taxon>Actinomycetes</taxon>
        <taxon>Micrococcales</taxon>
        <taxon>Microbacteriaceae</taxon>
        <taxon>Microbacterium</taxon>
    </lineage>
</organism>
<dbReference type="AlphaFoldDB" id="A0A7W5CKH7"/>
<protein>
    <submittedName>
        <fullName evidence="2">Uncharacterized protein</fullName>
    </submittedName>
</protein>
<dbReference type="PROSITE" id="PS51318">
    <property type="entry name" value="TAT"/>
    <property type="match status" value="1"/>
</dbReference>
<accession>A0A7W5CKH7</accession>
<dbReference type="Proteomes" id="UP000543579">
    <property type="component" value="Unassembled WGS sequence"/>
</dbReference>
<feature type="chain" id="PRO_5030727957" evidence="1">
    <location>
        <begin position="38"/>
        <end position="166"/>
    </location>
</feature>
<reference evidence="2 3" key="1">
    <citation type="submission" date="2020-08" db="EMBL/GenBank/DDBJ databases">
        <title>Genomic Encyclopedia of Type Strains, Phase III (KMG-III): the genomes of soil and plant-associated and newly described type strains.</title>
        <authorList>
            <person name="Whitman W."/>
        </authorList>
    </citation>
    <scope>NUCLEOTIDE SEQUENCE [LARGE SCALE GENOMIC DNA]</scope>
    <source>
        <strain evidence="2 3">CECT 8356</strain>
    </source>
</reference>
<comment type="caution">
    <text evidence="2">The sequence shown here is derived from an EMBL/GenBank/DDBJ whole genome shotgun (WGS) entry which is preliminary data.</text>
</comment>
<gene>
    <name evidence="2" type="ORF">FHS07_002280</name>
</gene>
<proteinExistence type="predicted"/>
<dbReference type="EMBL" id="JACHXY010000002">
    <property type="protein sequence ID" value="MBB3158584.1"/>
    <property type="molecule type" value="Genomic_DNA"/>
</dbReference>
<feature type="signal peptide" evidence="1">
    <location>
        <begin position="1"/>
        <end position="37"/>
    </location>
</feature>
<dbReference type="RefSeq" id="WP_183419995.1">
    <property type="nucleotide sequence ID" value="NZ_JACHXY010000002.1"/>
</dbReference>